<dbReference type="SUPFAM" id="SSF103473">
    <property type="entry name" value="MFS general substrate transporter"/>
    <property type="match status" value="1"/>
</dbReference>
<evidence type="ECO:0000256" key="2">
    <source>
        <dbReference type="ARBA" id="ARBA00022448"/>
    </source>
</evidence>
<keyword evidence="11" id="KW-1185">Reference proteome</keyword>
<dbReference type="InterPro" id="IPR024989">
    <property type="entry name" value="MFS_assoc_dom"/>
</dbReference>
<name>A0A1I1ZWJ4_9BACL</name>
<keyword evidence="6 8" id="KW-1133">Transmembrane helix</keyword>
<reference evidence="11" key="1">
    <citation type="submission" date="2016-10" db="EMBL/GenBank/DDBJ databases">
        <authorList>
            <person name="Varghese N."/>
            <person name="Submissions S."/>
        </authorList>
    </citation>
    <scope>NUCLEOTIDE SEQUENCE [LARGE SCALE GENOMIC DNA]</scope>
    <source>
        <strain evidence="11">CGMCC 1.10223</strain>
    </source>
</reference>
<feature type="transmembrane region" description="Helical" evidence="8">
    <location>
        <begin position="202"/>
        <end position="218"/>
    </location>
</feature>
<keyword evidence="2" id="KW-0813">Transport</keyword>
<dbReference type="GO" id="GO:0030395">
    <property type="term" value="F:lactose binding"/>
    <property type="evidence" value="ECO:0007669"/>
    <property type="project" value="TreeGrafter"/>
</dbReference>
<dbReference type="InterPro" id="IPR036259">
    <property type="entry name" value="MFS_trans_sf"/>
</dbReference>
<dbReference type="RefSeq" id="WP_052736859.1">
    <property type="nucleotide sequence ID" value="NZ_FONN01000002.1"/>
</dbReference>
<feature type="transmembrane region" description="Helical" evidence="8">
    <location>
        <begin position="37"/>
        <end position="59"/>
    </location>
</feature>
<dbReference type="PANTHER" id="PTHR23522">
    <property type="entry name" value="BLL5896 PROTEIN"/>
    <property type="match status" value="1"/>
</dbReference>
<feature type="transmembrane region" description="Helical" evidence="8">
    <location>
        <begin position="238"/>
        <end position="255"/>
    </location>
</feature>
<feature type="transmembrane region" description="Helical" evidence="8">
    <location>
        <begin position="133"/>
        <end position="150"/>
    </location>
</feature>
<feature type="transmembrane region" description="Helical" evidence="8">
    <location>
        <begin position="95"/>
        <end position="113"/>
    </location>
</feature>
<comment type="subcellular location">
    <subcellularLocation>
        <location evidence="1">Cell inner membrane</location>
        <topology evidence="1">Multi-pass membrane protein</topology>
    </subcellularLocation>
</comment>
<keyword evidence="5 8" id="KW-0812">Transmembrane</keyword>
<dbReference type="GO" id="GO:0015528">
    <property type="term" value="F:lactose:proton symporter activity"/>
    <property type="evidence" value="ECO:0007669"/>
    <property type="project" value="TreeGrafter"/>
</dbReference>
<evidence type="ECO:0000256" key="4">
    <source>
        <dbReference type="ARBA" id="ARBA00022519"/>
    </source>
</evidence>
<evidence type="ECO:0000256" key="6">
    <source>
        <dbReference type="ARBA" id="ARBA00022989"/>
    </source>
</evidence>
<dbReference type="Gene3D" id="1.20.1250.20">
    <property type="entry name" value="MFS general substrate transporter like domains"/>
    <property type="match status" value="2"/>
</dbReference>
<feature type="transmembrane region" description="Helical" evidence="8">
    <location>
        <begin position="12"/>
        <end position="31"/>
    </location>
</feature>
<evidence type="ECO:0000313" key="10">
    <source>
        <dbReference type="EMBL" id="SFE35003.1"/>
    </source>
</evidence>
<dbReference type="AlphaFoldDB" id="A0A1I1ZWJ4"/>
<proteinExistence type="predicted"/>
<feature type="domain" description="Major facilitator superfamily associated" evidence="9">
    <location>
        <begin position="6"/>
        <end position="359"/>
    </location>
</feature>
<gene>
    <name evidence="10" type="ORF">SAMN04487969_10276</name>
</gene>
<keyword evidence="3" id="KW-1003">Cell membrane</keyword>
<feature type="transmembrane region" description="Helical" evidence="8">
    <location>
        <begin position="267"/>
        <end position="285"/>
    </location>
</feature>
<evidence type="ECO:0000256" key="3">
    <source>
        <dbReference type="ARBA" id="ARBA00022475"/>
    </source>
</evidence>
<evidence type="ECO:0000256" key="1">
    <source>
        <dbReference type="ARBA" id="ARBA00004429"/>
    </source>
</evidence>
<evidence type="ECO:0000313" key="11">
    <source>
        <dbReference type="Proteomes" id="UP000183410"/>
    </source>
</evidence>
<protein>
    <submittedName>
        <fullName evidence="10">MFS transporter, PPP family, 3-phenylpropionic acid transporter</fullName>
    </submittedName>
</protein>
<dbReference type="PANTHER" id="PTHR23522:SF10">
    <property type="entry name" value="3-PHENYLPROPIONIC ACID TRANSPORTER-RELATED"/>
    <property type="match status" value="1"/>
</dbReference>
<keyword evidence="4" id="KW-0997">Cell inner membrane</keyword>
<organism evidence="10 11">
    <name type="scientific">Paenibacillus algorifonticola</name>
    <dbReference type="NCBI Taxonomy" id="684063"/>
    <lineage>
        <taxon>Bacteria</taxon>
        <taxon>Bacillati</taxon>
        <taxon>Bacillota</taxon>
        <taxon>Bacilli</taxon>
        <taxon>Bacillales</taxon>
        <taxon>Paenibacillaceae</taxon>
        <taxon>Paenibacillus</taxon>
    </lineage>
</organism>
<evidence type="ECO:0000256" key="8">
    <source>
        <dbReference type="SAM" id="Phobius"/>
    </source>
</evidence>
<dbReference type="Pfam" id="PF12832">
    <property type="entry name" value="MFS_1_like"/>
    <property type="match status" value="1"/>
</dbReference>
<dbReference type="Proteomes" id="UP000183410">
    <property type="component" value="Unassembled WGS sequence"/>
</dbReference>
<feature type="transmembrane region" description="Helical" evidence="8">
    <location>
        <begin position="71"/>
        <end position="89"/>
    </location>
</feature>
<feature type="transmembrane region" description="Helical" evidence="8">
    <location>
        <begin position="291"/>
        <end position="316"/>
    </location>
</feature>
<evidence type="ECO:0000256" key="5">
    <source>
        <dbReference type="ARBA" id="ARBA00022692"/>
    </source>
</evidence>
<dbReference type="GO" id="GO:0005886">
    <property type="term" value="C:plasma membrane"/>
    <property type="evidence" value="ECO:0007669"/>
    <property type="project" value="UniProtKB-SubCell"/>
</dbReference>
<dbReference type="EMBL" id="FONN01000002">
    <property type="protein sequence ID" value="SFE35003.1"/>
    <property type="molecule type" value="Genomic_DNA"/>
</dbReference>
<feature type="transmembrane region" description="Helical" evidence="8">
    <location>
        <begin position="162"/>
        <end position="181"/>
    </location>
</feature>
<feature type="transmembrane region" description="Helical" evidence="8">
    <location>
        <begin position="355"/>
        <end position="375"/>
    </location>
</feature>
<accession>A0A1I1ZWJ4</accession>
<feature type="transmembrane region" description="Helical" evidence="8">
    <location>
        <begin position="328"/>
        <end position="349"/>
    </location>
</feature>
<evidence type="ECO:0000259" key="9">
    <source>
        <dbReference type="Pfam" id="PF12832"/>
    </source>
</evidence>
<sequence length="396" mass="44630">MGKVMIQIKALNFLVFSTFAILLPYLPLLLAERGFSIAQIGLLLMVGPFFAIFLQPIVGFISDKWHAVKRILLLLWCLTGISAVGLFYISSKLFSVIFVVSLFMFFLSAIPLVDTLTVKIAENFKSTYSTIRLWGSIGFCMVAVFLGAYFELIGGLDALIKIYFPIWLAAIIILFNLNEFTGKDNSRFNWRDLVQLIGNKRIFIFLIFLLFLAVPHRMNDALFSIYFKEMGANDSMISWAWAIIGLSEIIGFYMSAKLLKLFHPLKLIIAASLFYIIRWVCYVYTTEPYIILVLQLFQAITYSLFWASAVNYMVLVVPKQFRTTSQSLLAMIFLGVSGILGGSIGGAVQQNYGGNYMYVFAALSVFIALVGFFALRKQVDSAVITSKEEIKKKYAG</sequence>
<evidence type="ECO:0000256" key="7">
    <source>
        <dbReference type="ARBA" id="ARBA00023136"/>
    </source>
</evidence>
<keyword evidence="7 8" id="KW-0472">Membrane</keyword>